<dbReference type="PANTHER" id="PTHR19143:SF394">
    <property type="entry name" value="ANGIOPOIETIN-RELATED PROTEIN 3-LIKE"/>
    <property type="match status" value="1"/>
</dbReference>
<evidence type="ECO:0000256" key="2">
    <source>
        <dbReference type="SAM" id="Coils"/>
    </source>
</evidence>
<feature type="domain" description="Fibrinogen C-terminal" evidence="4">
    <location>
        <begin position="866"/>
        <end position="1003"/>
    </location>
</feature>
<feature type="coiled-coil region" evidence="2">
    <location>
        <begin position="775"/>
        <end position="802"/>
    </location>
</feature>
<dbReference type="Pfam" id="PF00147">
    <property type="entry name" value="Fibrinogen_C"/>
    <property type="match status" value="1"/>
</dbReference>
<dbReference type="AlphaFoldDB" id="A0ABD0JC36"/>
<feature type="coiled-coil region" evidence="2">
    <location>
        <begin position="249"/>
        <end position="276"/>
    </location>
</feature>
<keyword evidence="6" id="KW-1185">Reference proteome</keyword>
<evidence type="ECO:0000259" key="4">
    <source>
        <dbReference type="PROSITE" id="PS51406"/>
    </source>
</evidence>
<name>A0ABD0JC36_9CAEN</name>
<dbReference type="PROSITE" id="PS51406">
    <property type="entry name" value="FIBRINOGEN_C_2"/>
    <property type="match status" value="1"/>
</dbReference>
<evidence type="ECO:0000313" key="6">
    <source>
        <dbReference type="Proteomes" id="UP001519460"/>
    </source>
</evidence>
<gene>
    <name evidence="5" type="ORF">BaRGS_00036339</name>
</gene>
<dbReference type="Gene3D" id="3.90.215.10">
    <property type="entry name" value="Gamma Fibrinogen, chain A, domain 1"/>
    <property type="match status" value="1"/>
</dbReference>
<evidence type="ECO:0000256" key="1">
    <source>
        <dbReference type="ARBA" id="ARBA00023157"/>
    </source>
</evidence>
<dbReference type="SMART" id="SM00186">
    <property type="entry name" value="FBG"/>
    <property type="match status" value="1"/>
</dbReference>
<protein>
    <submittedName>
        <fullName evidence="5">Uncharacterized protein</fullName>
    </submittedName>
</protein>
<dbReference type="PANTHER" id="PTHR19143">
    <property type="entry name" value="FIBRINOGEN/TENASCIN/ANGIOPOEITIN"/>
    <property type="match status" value="1"/>
</dbReference>
<reference evidence="5 6" key="1">
    <citation type="journal article" date="2023" name="Sci. Data">
        <title>Genome assembly of the Korean intertidal mud-creeper Batillaria attramentaria.</title>
        <authorList>
            <person name="Patra A.K."/>
            <person name="Ho P.T."/>
            <person name="Jun S."/>
            <person name="Lee S.J."/>
            <person name="Kim Y."/>
            <person name="Won Y.J."/>
        </authorList>
    </citation>
    <scope>NUCLEOTIDE SEQUENCE [LARGE SCALE GENOMIC DNA]</scope>
    <source>
        <strain evidence="5">Wonlab-2016</strain>
    </source>
</reference>
<dbReference type="Proteomes" id="UP001519460">
    <property type="component" value="Unassembled WGS sequence"/>
</dbReference>
<dbReference type="PROSITE" id="PS50835">
    <property type="entry name" value="IG_LIKE"/>
    <property type="match status" value="1"/>
</dbReference>
<dbReference type="InterPro" id="IPR002181">
    <property type="entry name" value="Fibrinogen_a/b/g_C_dom"/>
</dbReference>
<dbReference type="InterPro" id="IPR050373">
    <property type="entry name" value="Fibrinogen_C-term_domain"/>
</dbReference>
<dbReference type="EMBL" id="JACVVK020000509">
    <property type="protein sequence ID" value="KAK7469669.1"/>
    <property type="molecule type" value="Genomic_DNA"/>
</dbReference>
<keyword evidence="2" id="KW-0175">Coiled coil</keyword>
<feature type="non-terminal residue" evidence="5">
    <location>
        <position position="1"/>
    </location>
</feature>
<sequence length="1003" mass="112884">ENQTLLGTYISHADKFLEVHGTSQDGRIHFTRNEGFRVRNVALHDTGTYSSRAVYTNNSTITQAVLSIAEAPTLHTDHLVAEIAQPTRDNATGEWHVTLTCGTFSSLGVPPVSVAWKIPNGEVLAGSSNKDGSFSLLLTHPPVIGNYECFVNISELSQHCLTANSSIHDHAHVSVDKADILELRLQTLTSRFQELEQDHQELALTLEDQNRTNRLDDMREKLKADNLTRRVKELELGQQDIGRDVTKRTNTFTEQLQGLKADYEELEAKQESITNNITHQLLDVHLHTQEIQAQQDSKTNTLMGQIHDLQTKYQGLNVKQESMANNVTGQIHDLEGGYRELKAMQQNETNNLKEQIKILKADNKELLVLQERNTKNLTEQVQVLNAELEAKQKTSAQNLTGQIDDLRGDYQELQTKQDSSTRNLTGQIDDLRGDYQELQAKQTRQDSSTKNLTEEFHGIMSLYEELQNKLEGKTHNLTEQIRDLDSLTSLSKFENNVRILDQSVANNSESLRILEDQVLNLRQRLEKPRTSSVPSPDDSSTAALQWTSMAIFPNGKNVTVCEGEDPVTFPWRYTDSDYDRLADIEWYFSPASGEKDILLANYVPSAHRFLPAVPYVQGKEGSLAELQLYNVTFNSEGIYSVKINVMQEDEPYIQSATLVVKDIPAVQDGRLVAKIYNQTSGSDSEDVKMLLSCGTFTSLGNPPISRESVLWTTESGESFPSDFYEGGLFFFAPPNGTKGNTYNCSIDPSTIPDECSGRELPGNVTLIIDEDIVKLSAVEHRIRHLEAQLREEQTENAAIRHELDIVKGNLTDIISSFTAQLEALRAAEYGAFKVHGDRTTDLRVSERGYFRACKLRPGDGWRWLAGLKKIHYLTSRHNVALRIDMMDFAGNTAHATYNKFVVEGIHERYRMHVQGFVGTAGNSLAIGGHQFTTHDRDNDDRTEVNCADTYGGGGWWYSACGYANPNGVYKREGGRGWDSIFWFDWKNNNAALKAFEMKIRHNE</sequence>
<proteinExistence type="predicted"/>
<dbReference type="InterPro" id="IPR007110">
    <property type="entry name" value="Ig-like_dom"/>
</dbReference>
<keyword evidence="1" id="KW-1015">Disulfide bond</keyword>
<dbReference type="InterPro" id="IPR014716">
    <property type="entry name" value="Fibrinogen_a/b/g_C_1"/>
</dbReference>
<dbReference type="InterPro" id="IPR020837">
    <property type="entry name" value="Fibrinogen_CS"/>
</dbReference>
<comment type="caution">
    <text evidence="5">The sequence shown here is derived from an EMBL/GenBank/DDBJ whole genome shotgun (WGS) entry which is preliminary data.</text>
</comment>
<feature type="coiled-coil region" evidence="2">
    <location>
        <begin position="342"/>
        <end position="483"/>
    </location>
</feature>
<evidence type="ECO:0000259" key="3">
    <source>
        <dbReference type="PROSITE" id="PS50835"/>
    </source>
</evidence>
<feature type="coiled-coil region" evidence="2">
    <location>
        <begin position="178"/>
        <end position="212"/>
    </location>
</feature>
<dbReference type="SUPFAM" id="SSF56496">
    <property type="entry name" value="Fibrinogen C-terminal domain-like"/>
    <property type="match status" value="1"/>
</dbReference>
<dbReference type="PROSITE" id="PS00514">
    <property type="entry name" value="FIBRINOGEN_C_1"/>
    <property type="match status" value="1"/>
</dbReference>
<evidence type="ECO:0000313" key="5">
    <source>
        <dbReference type="EMBL" id="KAK7469669.1"/>
    </source>
</evidence>
<dbReference type="InterPro" id="IPR036056">
    <property type="entry name" value="Fibrinogen-like_C"/>
</dbReference>
<organism evidence="5 6">
    <name type="scientific">Batillaria attramentaria</name>
    <dbReference type="NCBI Taxonomy" id="370345"/>
    <lineage>
        <taxon>Eukaryota</taxon>
        <taxon>Metazoa</taxon>
        <taxon>Spiralia</taxon>
        <taxon>Lophotrochozoa</taxon>
        <taxon>Mollusca</taxon>
        <taxon>Gastropoda</taxon>
        <taxon>Caenogastropoda</taxon>
        <taxon>Sorbeoconcha</taxon>
        <taxon>Cerithioidea</taxon>
        <taxon>Batillariidae</taxon>
        <taxon>Batillaria</taxon>
    </lineage>
</organism>
<feature type="domain" description="Ig-like" evidence="3">
    <location>
        <begin position="72"/>
        <end position="174"/>
    </location>
</feature>
<accession>A0ABD0JC36</accession>